<comment type="caution">
    <text evidence="2">The sequence shown here is derived from an EMBL/GenBank/DDBJ whole genome shotgun (WGS) entry which is preliminary data.</text>
</comment>
<evidence type="ECO:0000313" key="3">
    <source>
        <dbReference type="Proteomes" id="UP000024635"/>
    </source>
</evidence>
<gene>
    <name evidence="2" type="primary">Acey_s0079.g1299</name>
    <name evidence="2" type="ORF">Y032_0079g1299</name>
</gene>
<name>A0A016TT92_9BILA</name>
<evidence type="ECO:0000256" key="1">
    <source>
        <dbReference type="SAM" id="MobiDB-lite"/>
    </source>
</evidence>
<feature type="compositionally biased region" description="Basic and acidic residues" evidence="1">
    <location>
        <begin position="14"/>
        <end position="36"/>
    </location>
</feature>
<feature type="region of interest" description="Disordered" evidence="1">
    <location>
        <begin position="1"/>
        <end position="41"/>
    </location>
</feature>
<protein>
    <submittedName>
        <fullName evidence="2">Uncharacterized protein</fullName>
    </submittedName>
</protein>
<dbReference type="Proteomes" id="UP000024635">
    <property type="component" value="Unassembled WGS sequence"/>
</dbReference>
<reference evidence="3" key="1">
    <citation type="journal article" date="2015" name="Nat. Genet.">
        <title>The genome and transcriptome of the zoonotic hookworm Ancylostoma ceylanicum identify infection-specific gene families.</title>
        <authorList>
            <person name="Schwarz E.M."/>
            <person name="Hu Y."/>
            <person name="Antoshechkin I."/>
            <person name="Miller M.M."/>
            <person name="Sternberg P.W."/>
            <person name="Aroian R.V."/>
        </authorList>
    </citation>
    <scope>NUCLEOTIDE SEQUENCE</scope>
    <source>
        <strain evidence="3">HY135</strain>
    </source>
</reference>
<evidence type="ECO:0000313" key="2">
    <source>
        <dbReference type="EMBL" id="EYC06000.1"/>
    </source>
</evidence>
<dbReference type="AlphaFoldDB" id="A0A016TT92"/>
<keyword evidence="3" id="KW-1185">Reference proteome</keyword>
<sequence length="66" mass="7292">MDFRNREASTATGRPDDGADPSEHPHEVADGRDPRLQRGHHRSARVAVLLLSRSALPCVTKLVAFF</sequence>
<proteinExistence type="predicted"/>
<dbReference type="EMBL" id="JARK01001415">
    <property type="protein sequence ID" value="EYC06000.1"/>
    <property type="molecule type" value="Genomic_DNA"/>
</dbReference>
<organism evidence="2 3">
    <name type="scientific">Ancylostoma ceylanicum</name>
    <dbReference type="NCBI Taxonomy" id="53326"/>
    <lineage>
        <taxon>Eukaryota</taxon>
        <taxon>Metazoa</taxon>
        <taxon>Ecdysozoa</taxon>
        <taxon>Nematoda</taxon>
        <taxon>Chromadorea</taxon>
        <taxon>Rhabditida</taxon>
        <taxon>Rhabditina</taxon>
        <taxon>Rhabditomorpha</taxon>
        <taxon>Strongyloidea</taxon>
        <taxon>Ancylostomatidae</taxon>
        <taxon>Ancylostomatinae</taxon>
        <taxon>Ancylostoma</taxon>
    </lineage>
</organism>
<accession>A0A016TT92</accession>